<dbReference type="EMBL" id="PDUD01000042">
    <property type="protein sequence ID" value="PHN02314.1"/>
    <property type="molecule type" value="Genomic_DNA"/>
</dbReference>
<dbReference type="Gene3D" id="3.40.350.10">
    <property type="entry name" value="Creatinase/prolidase N-terminal domain"/>
    <property type="match status" value="2"/>
</dbReference>
<dbReference type="RefSeq" id="WP_099154342.1">
    <property type="nucleotide sequence ID" value="NZ_PDUD01000042.1"/>
</dbReference>
<dbReference type="InterPro" id="IPR000994">
    <property type="entry name" value="Pept_M24"/>
</dbReference>
<dbReference type="SUPFAM" id="SSF55920">
    <property type="entry name" value="Creatinase/aminopeptidase"/>
    <property type="match status" value="1"/>
</dbReference>
<dbReference type="InterPro" id="IPR050422">
    <property type="entry name" value="X-Pro_aminopeptidase_P"/>
</dbReference>
<dbReference type="CDD" id="cd01085">
    <property type="entry name" value="APP"/>
    <property type="match status" value="1"/>
</dbReference>
<dbReference type="SUPFAM" id="SSF53092">
    <property type="entry name" value="Creatinase/prolidase N-terminal domain"/>
    <property type="match status" value="1"/>
</dbReference>
<evidence type="ECO:0000313" key="8">
    <source>
        <dbReference type="Proteomes" id="UP000223913"/>
    </source>
</evidence>
<dbReference type="GO" id="GO:0070006">
    <property type="term" value="F:metalloaminopeptidase activity"/>
    <property type="evidence" value="ECO:0007669"/>
    <property type="project" value="InterPro"/>
</dbReference>
<accession>A0A2D0N1B6</accession>
<feature type="domain" description="Creatinase N-terminal" evidence="5">
    <location>
        <begin position="8"/>
        <end position="131"/>
    </location>
</feature>
<evidence type="ECO:0000259" key="5">
    <source>
        <dbReference type="Pfam" id="PF01321"/>
    </source>
</evidence>
<organism evidence="7 8">
    <name type="scientific">Flavilitoribacter nigricans (strain ATCC 23147 / DSM 23189 / NBRC 102662 / NCIMB 1420 / SS-2)</name>
    <name type="common">Lewinella nigricans</name>
    <dbReference type="NCBI Taxonomy" id="1122177"/>
    <lineage>
        <taxon>Bacteria</taxon>
        <taxon>Pseudomonadati</taxon>
        <taxon>Bacteroidota</taxon>
        <taxon>Saprospiria</taxon>
        <taxon>Saprospirales</taxon>
        <taxon>Lewinellaceae</taxon>
        <taxon>Flavilitoribacter</taxon>
    </lineage>
</organism>
<proteinExistence type="inferred from homology"/>
<dbReference type="InterPro" id="IPR000587">
    <property type="entry name" value="Creatinase_N"/>
</dbReference>
<feature type="domain" description="Peptidase M24" evidence="4">
    <location>
        <begin position="311"/>
        <end position="529"/>
    </location>
</feature>
<dbReference type="InterPro" id="IPR029149">
    <property type="entry name" value="Creatin/AminoP/Spt16_N"/>
</dbReference>
<keyword evidence="2" id="KW-0479">Metal-binding</keyword>
<evidence type="ECO:0000256" key="3">
    <source>
        <dbReference type="ARBA" id="ARBA00022801"/>
    </source>
</evidence>
<dbReference type="FunFam" id="3.40.350.10:FF:000003">
    <property type="entry name" value="Xaa-pro aminopeptidase P"/>
    <property type="match status" value="1"/>
</dbReference>
<dbReference type="InterPro" id="IPR032416">
    <property type="entry name" value="Peptidase_M24_C"/>
</dbReference>
<dbReference type="PANTHER" id="PTHR43763">
    <property type="entry name" value="XAA-PRO AMINOPEPTIDASE 1"/>
    <property type="match status" value="1"/>
</dbReference>
<evidence type="ECO:0000256" key="2">
    <source>
        <dbReference type="ARBA" id="ARBA00022723"/>
    </source>
</evidence>
<dbReference type="PANTHER" id="PTHR43763:SF6">
    <property type="entry name" value="XAA-PRO AMINOPEPTIDASE 1"/>
    <property type="match status" value="1"/>
</dbReference>
<dbReference type="Pfam" id="PF16188">
    <property type="entry name" value="Peptidase_M24_C"/>
    <property type="match status" value="1"/>
</dbReference>
<evidence type="ECO:0000256" key="1">
    <source>
        <dbReference type="ARBA" id="ARBA00008766"/>
    </source>
</evidence>
<dbReference type="OrthoDB" id="9806388at2"/>
<comment type="similarity">
    <text evidence="1">Belongs to the peptidase M24B family.</text>
</comment>
<dbReference type="FunFam" id="3.90.230.10:FF:000009">
    <property type="entry name" value="xaa-Pro aminopeptidase 2"/>
    <property type="match status" value="1"/>
</dbReference>
<dbReference type="Proteomes" id="UP000223913">
    <property type="component" value="Unassembled WGS sequence"/>
</dbReference>
<dbReference type="GO" id="GO:0046872">
    <property type="term" value="F:metal ion binding"/>
    <property type="evidence" value="ECO:0007669"/>
    <property type="project" value="UniProtKB-KW"/>
</dbReference>
<dbReference type="InterPro" id="IPR036005">
    <property type="entry name" value="Creatinase/aminopeptidase-like"/>
</dbReference>
<dbReference type="AlphaFoldDB" id="A0A2D0N1B6"/>
<keyword evidence="8" id="KW-1185">Reference proteome</keyword>
<dbReference type="Pfam" id="PF00557">
    <property type="entry name" value="Peptidase_M24"/>
    <property type="match status" value="1"/>
</dbReference>
<evidence type="ECO:0000313" key="7">
    <source>
        <dbReference type="EMBL" id="PHN02314.1"/>
    </source>
</evidence>
<comment type="caution">
    <text evidence="7">The sequence shown here is derived from an EMBL/GenBank/DDBJ whole genome shotgun (WGS) entry which is preliminary data.</text>
</comment>
<name>A0A2D0N1B6_FLAN2</name>
<dbReference type="Pfam" id="PF01321">
    <property type="entry name" value="Creatinase_N"/>
    <property type="match status" value="1"/>
</dbReference>
<dbReference type="GO" id="GO:0005737">
    <property type="term" value="C:cytoplasm"/>
    <property type="evidence" value="ECO:0007669"/>
    <property type="project" value="UniProtKB-ARBA"/>
</dbReference>
<feature type="domain" description="Peptidase M24 C-terminal" evidence="6">
    <location>
        <begin position="539"/>
        <end position="597"/>
    </location>
</feature>
<keyword evidence="3" id="KW-0378">Hydrolase</keyword>
<evidence type="ECO:0000259" key="4">
    <source>
        <dbReference type="Pfam" id="PF00557"/>
    </source>
</evidence>
<dbReference type="InterPro" id="IPR033740">
    <property type="entry name" value="Pept_M24B"/>
</dbReference>
<evidence type="ECO:0000259" key="6">
    <source>
        <dbReference type="Pfam" id="PF16188"/>
    </source>
</evidence>
<gene>
    <name evidence="7" type="ORF">CRP01_32985</name>
</gene>
<reference evidence="7 8" key="1">
    <citation type="submission" date="2017-10" db="EMBL/GenBank/DDBJ databases">
        <title>The draft genome sequence of Lewinella nigricans NBRC 102662.</title>
        <authorList>
            <person name="Wang K."/>
        </authorList>
    </citation>
    <scope>NUCLEOTIDE SEQUENCE [LARGE SCALE GENOMIC DNA]</scope>
    <source>
        <strain evidence="7 8">NBRC 102662</strain>
    </source>
</reference>
<dbReference type="Gene3D" id="3.90.230.10">
    <property type="entry name" value="Creatinase/methionine aminopeptidase superfamily"/>
    <property type="match status" value="1"/>
</dbReference>
<protein>
    <submittedName>
        <fullName evidence="7">Peptidase M24</fullName>
    </submittedName>
</protein>
<sequence>MPTTISERLAALRAELDKNNLDAYIIPSSDPHQSEYVAPHWKSRKWISGFTGSAGLVIVTRDHAGLWTDSRYFLQASTELADTGIELHKQLVPHAPEHVPWLAQHLPRGSTVGLDGFLFSQAQVRLLEKHCRPKGIDIRTDVDLISPIWEDRPPLPRQPIFAHDVQFAGRSRTEKLNDVRLGMQRQGATAHLIPTLDDIAWTLNIRGSDVNFNPIAYAYLLVGRQNATLFIEEEKVPATLRQSLQEDGVSIRPYDEVIEELEHYPTDQKILVDSGSTSIRLIQAIQPGQLLNGALVPRTLKAIKNETEIGHIRRAMVKDGVALTRLFRWLESQLQSSNTPSEAELAEKLAECRSQQDDYVGESFPAIVGYQANGAIIHYRPWPGSCADIRPEGILLLDSGGQYLDGTTDITRTVALGEPTAEQKKHFTLVLKGYIALDRMQFPTGTAGGQLDAFARQYLWQHGLNYGHGTGHGVGFFLNVHEPPQGFATSVVTSRGSTNIEPGMLTSNEPGFYKNGHYGIRIENLILCVEREKTEYGDFLGFEALTLFPIDTQLIRKDLLSAEEVDWLNAYHRQVEAALVPHLDEAEQQWMREKCAGI</sequence>
<dbReference type="Pfam" id="PF16189">
    <property type="entry name" value="Creatinase_N_2"/>
    <property type="match status" value="1"/>
</dbReference>